<feature type="compositionally biased region" description="Basic and acidic residues" evidence="1">
    <location>
        <begin position="16"/>
        <end position="25"/>
    </location>
</feature>
<evidence type="ECO:0000256" key="1">
    <source>
        <dbReference type="SAM" id="MobiDB-lite"/>
    </source>
</evidence>
<reference evidence="3" key="1">
    <citation type="journal article" date="2019" name="Int. J. Syst. Evol. Microbiol.">
        <title>The Global Catalogue of Microorganisms (GCM) 10K type strain sequencing project: providing services to taxonomists for standard genome sequencing and annotation.</title>
        <authorList>
            <consortium name="The Broad Institute Genomics Platform"/>
            <consortium name="The Broad Institute Genome Sequencing Center for Infectious Disease"/>
            <person name="Wu L."/>
            <person name="Ma J."/>
        </authorList>
    </citation>
    <scope>NUCLEOTIDE SEQUENCE [LARGE SCALE GENOMIC DNA]</scope>
    <source>
        <strain evidence="3">NBRC 110044</strain>
    </source>
</reference>
<proteinExistence type="predicted"/>
<sequence length="210" mass="23291">MCGGQQARHIQASEDDMGHHDRSPRGAREQIIHLAARLMAEEHIDDFALAKRKAIKRLGLPEGKNLPGNDEIEAALREYRSLFTPNHADVVTELRKKALSAMRLFTEFKPYLVGSVLSGLAGPHSDINLVVYTDDDKSVEIRCLNLGIDYRIESPPSGHTTLAFYEEGSLVRLSVRPTNDERLGARAASEPLERARLSQVENLLTCPATP</sequence>
<evidence type="ECO:0000313" key="3">
    <source>
        <dbReference type="Proteomes" id="UP001156706"/>
    </source>
</evidence>
<dbReference type="EMBL" id="BSOG01000001">
    <property type="protein sequence ID" value="GLR12044.1"/>
    <property type="molecule type" value="Genomic_DNA"/>
</dbReference>
<gene>
    <name evidence="2" type="ORF">GCM10007907_08340</name>
</gene>
<dbReference type="Proteomes" id="UP001156706">
    <property type="component" value="Unassembled WGS sequence"/>
</dbReference>
<keyword evidence="3" id="KW-1185">Reference proteome</keyword>
<dbReference type="InterPro" id="IPR043519">
    <property type="entry name" value="NT_sf"/>
</dbReference>
<dbReference type="SUPFAM" id="SSF81301">
    <property type="entry name" value="Nucleotidyltransferase"/>
    <property type="match status" value="1"/>
</dbReference>
<accession>A0ABQ5YGJ5</accession>
<dbReference type="RefSeq" id="WP_284195181.1">
    <property type="nucleotide sequence ID" value="NZ_BSOG01000001.1"/>
</dbReference>
<comment type="caution">
    <text evidence="2">The sequence shown here is derived from an EMBL/GenBank/DDBJ whole genome shotgun (WGS) entry which is preliminary data.</text>
</comment>
<protein>
    <recommendedName>
        <fullName evidence="4">Nucleotidyltransferase domain-containing protein</fullName>
    </recommendedName>
</protein>
<evidence type="ECO:0000313" key="2">
    <source>
        <dbReference type="EMBL" id="GLR12044.1"/>
    </source>
</evidence>
<feature type="region of interest" description="Disordered" evidence="1">
    <location>
        <begin position="1"/>
        <end position="25"/>
    </location>
</feature>
<organism evidence="2 3">
    <name type="scientific">Chitinimonas prasina</name>
    <dbReference type="NCBI Taxonomy" id="1434937"/>
    <lineage>
        <taxon>Bacteria</taxon>
        <taxon>Pseudomonadati</taxon>
        <taxon>Pseudomonadota</taxon>
        <taxon>Betaproteobacteria</taxon>
        <taxon>Neisseriales</taxon>
        <taxon>Chitinibacteraceae</taxon>
        <taxon>Chitinimonas</taxon>
    </lineage>
</organism>
<evidence type="ECO:0008006" key="4">
    <source>
        <dbReference type="Google" id="ProtNLM"/>
    </source>
</evidence>
<name>A0ABQ5YGJ5_9NEIS</name>